<keyword evidence="3" id="KW-1185">Reference proteome</keyword>
<evidence type="ECO:0000313" key="2">
    <source>
        <dbReference type="EMBL" id="GID55544.1"/>
    </source>
</evidence>
<reference evidence="2 3" key="1">
    <citation type="submission" date="2021-01" db="EMBL/GenBank/DDBJ databases">
        <title>Whole genome shotgun sequence of Actinoplanes couchii NBRC 106145.</title>
        <authorList>
            <person name="Komaki H."/>
            <person name="Tamura T."/>
        </authorList>
    </citation>
    <scope>NUCLEOTIDE SEQUENCE [LARGE SCALE GENOMIC DNA]</scope>
    <source>
        <strain evidence="2 3">NBRC 106145</strain>
    </source>
</reference>
<dbReference type="EMBL" id="BOMG01000051">
    <property type="protein sequence ID" value="GID55544.1"/>
    <property type="molecule type" value="Genomic_DNA"/>
</dbReference>
<proteinExistence type="predicted"/>
<feature type="compositionally biased region" description="Basic and acidic residues" evidence="1">
    <location>
        <begin position="1"/>
        <end position="36"/>
    </location>
</feature>
<dbReference type="Proteomes" id="UP000612282">
    <property type="component" value="Unassembled WGS sequence"/>
</dbReference>
<feature type="compositionally biased region" description="Gly residues" evidence="1">
    <location>
        <begin position="87"/>
        <end position="101"/>
    </location>
</feature>
<protein>
    <submittedName>
        <fullName evidence="2">Uncharacterized protein</fullName>
    </submittedName>
</protein>
<organism evidence="2 3">
    <name type="scientific">Actinoplanes couchii</name>
    <dbReference type="NCBI Taxonomy" id="403638"/>
    <lineage>
        <taxon>Bacteria</taxon>
        <taxon>Bacillati</taxon>
        <taxon>Actinomycetota</taxon>
        <taxon>Actinomycetes</taxon>
        <taxon>Micromonosporales</taxon>
        <taxon>Micromonosporaceae</taxon>
        <taxon>Actinoplanes</taxon>
    </lineage>
</organism>
<evidence type="ECO:0000313" key="3">
    <source>
        <dbReference type="Proteomes" id="UP000612282"/>
    </source>
</evidence>
<feature type="compositionally biased region" description="Basic residues" evidence="1">
    <location>
        <begin position="40"/>
        <end position="50"/>
    </location>
</feature>
<name>A0ABQ3XAM8_9ACTN</name>
<gene>
    <name evidence="2" type="ORF">Aco03nite_039480</name>
</gene>
<sequence>MRESKGRTEQRGTARCEAGRARCEARRHDIARRDGTGRASTRRRGRRPRSKAMWGAGVKTGRRLSREMLRAEQESPNTVKSGRGANPAGGAGRWGGLGSGRIPGYRVTVDGDHRIRPGGRGSVLG</sequence>
<evidence type="ECO:0000256" key="1">
    <source>
        <dbReference type="SAM" id="MobiDB-lite"/>
    </source>
</evidence>
<comment type="caution">
    <text evidence="2">The sequence shown here is derived from an EMBL/GenBank/DDBJ whole genome shotgun (WGS) entry which is preliminary data.</text>
</comment>
<accession>A0ABQ3XAM8</accession>
<feature type="region of interest" description="Disordered" evidence="1">
    <location>
        <begin position="1"/>
        <end position="125"/>
    </location>
</feature>
<feature type="compositionally biased region" description="Basic and acidic residues" evidence="1">
    <location>
        <begin position="64"/>
        <end position="73"/>
    </location>
</feature>